<evidence type="ECO:0000256" key="1">
    <source>
        <dbReference type="SAM" id="Phobius"/>
    </source>
</evidence>
<keyword evidence="1" id="KW-0812">Transmembrane</keyword>
<keyword evidence="1" id="KW-0472">Membrane</keyword>
<dbReference type="RefSeq" id="WP_317566107.1">
    <property type="nucleotide sequence ID" value="NZ_JAWLJX010000009.1"/>
</dbReference>
<feature type="transmembrane region" description="Helical" evidence="1">
    <location>
        <begin position="20"/>
        <end position="50"/>
    </location>
</feature>
<dbReference type="Proteomes" id="UP001185755">
    <property type="component" value="Unassembled WGS sequence"/>
</dbReference>
<keyword evidence="3" id="KW-1185">Reference proteome</keyword>
<gene>
    <name evidence="2" type="ORF">R3P96_21825</name>
</gene>
<sequence>MAEPILLEVPLVAFVLDGLGALALFSTVAAVSGVLEGAVVTSAVGVYVLSARMLRSRRARLAEHHPHRSATPK</sequence>
<proteinExistence type="predicted"/>
<accession>A0ABU4BIH5</accession>
<evidence type="ECO:0000313" key="3">
    <source>
        <dbReference type="Proteomes" id="UP001185755"/>
    </source>
</evidence>
<dbReference type="EMBL" id="JAWLJX010000009">
    <property type="protein sequence ID" value="MDV6263985.1"/>
    <property type="molecule type" value="Genomic_DNA"/>
</dbReference>
<protein>
    <submittedName>
        <fullName evidence="2">Uncharacterized protein</fullName>
    </submittedName>
</protein>
<reference evidence="2 3" key="1">
    <citation type="submission" date="2023-10" db="EMBL/GenBank/DDBJ databases">
        <title>Development of a sustainable strategy for remediation of hydrocarbon-contaminated territories based on the waste exchange concept.</title>
        <authorList>
            <person name="Krivoruchko A."/>
        </authorList>
    </citation>
    <scope>NUCLEOTIDE SEQUENCE [LARGE SCALE GENOMIC DNA]</scope>
    <source>
        <strain evidence="2 3">IEGM 1323</strain>
    </source>
</reference>
<evidence type="ECO:0000313" key="2">
    <source>
        <dbReference type="EMBL" id="MDV6263985.1"/>
    </source>
</evidence>
<organism evidence="2 3">
    <name type="scientific">Rhodococcoides yunnanense</name>
    <dbReference type="NCBI Taxonomy" id="278209"/>
    <lineage>
        <taxon>Bacteria</taxon>
        <taxon>Bacillati</taxon>
        <taxon>Actinomycetota</taxon>
        <taxon>Actinomycetes</taxon>
        <taxon>Mycobacteriales</taxon>
        <taxon>Nocardiaceae</taxon>
        <taxon>Rhodococcoides</taxon>
    </lineage>
</organism>
<comment type="caution">
    <text evidence="2">The sequence shown here is derived from an EMBL/GenBank/DDBJ whole genome shotgun (WGS) entry which is preliminary data.</text>
</comment>
<keyword evidence="1" id="KW-1133">Transmembrane helix</keyword>
<name>A0ABU4BIH5_9NOCA</name>